<dbReference type="PANTHER" id="PTHR19981:SF1">
    <property type="entry name" value="RHEA, ISOFORM B"/>
    <property type="match status" value="1"/>
</dbReference>
<comment type="subcellular location">
    <subcellularLocation>
        <location evidence="1">Cytoplasm</location>
    </subcellularLocation>
</comment>
<evidence type="ECO:0000256" key="2">
    <source>
        <dbReference type="ARBA" id="ARBA00022490"/>
    </source>
</evidence>
<dbReference type="GO" id="GO:0003779">
    <property type="term" value="F:actin binding"/>
    <property type="evidence" value="ECO:0007669"/>
    <property type="project" value="InterPro"/>
</dbReference>
<feature type="compositionally biased region" description="Polar residues" evidence="4">
    <location>
        <begin position="177"/>
        <end position="191"/>
    </location>
</feature>
<evidence type="ECO:0000256" key="3">
    <source>
        <dbReference type="SAM" id="Coils"/>
    </source>
</evidence>
<gene>
    <name evidence="5" type="ORF">LSAA_849</name>
</gene>
<dbReference type="GO" id="GO:0005925">
    <property type="term" value="C:focal adhesion"/>
    <property type="evidence" value="ECO:0007669"/>
    <property type="project" value="TreeGrafter"/>
</dbReference>
<evidence type="ECO:0000256" key="4">
    <source>
        <dbReference type="SAM" id="MobiDB-lite"/>
    </source>
</evidence>
<organism evidence="5 6">
    <name type="scientific">Lepeophtheirus salmonis</name>
    <name type="common">Salmon louse</name>
    <name type="synonym">Caligus salmonis</name>
    <dbReference type="NCBI Taxonomy" id="72036"/>
    <lineage>
        <taxon>Eukaryota</taxon>
        <taxon>Metazoa</taxon>
        <taxon>Ecdysozoa</taxon>
        <taxon>Arthropoda</taxon>
        <taxon>Crustacea</taxon>
        <taxon>Multicrustacea</taxon>
        <taxon>Hexanauplia</taxon>
        <taxon>Copepoda</taxon>
        <taxon>Siphonostomatoida</taxon>
        <taxon>Caligidae</taxon>
        <taxon>Lepeophtheirus</taxon>
    </lineage>
</organism>
<feature type="compositionally biased region" description="Low complexity" evidence="4">
    <location>
        <begin position="160"/>
        <end position="176"/>
    </location>
</feature>
<protein>
    <submittedName>
        <fullName evidence="5">TLN</fullName>
    </submittedName>
</protein>
<dbReference type="PROSITE" id="PS50945">
    <property type="entry name" value="I_LWEQ"/>
    <property type="match status" value="1"/>
</dbReference>
<dbReference type="Pfam" id="PF01608">
    <property type="entry name" value="I_LWEQ"/>
    <property type="match status" value="1"/>
</dbReference>
<keyword evidence="3" id="KW-0175">Coiled coil</keyword>
<feature type="compositionally biased region" description="Basic residues" evidence="4">
    <location>
        <begin position="142"/>
        <end position="152"/>
    </location>
</feature>
<name>A0A7R8CBK6_LEPSM</name>
<feature type="compositionally biased region" description="Polar residues" evidence="4">
    <location>
        <begin position="200"/>
        <end position="213"/>
    </location>
</feature>
<dbReference type="Gene3D" id="1.20.1410.10">
    <property type="entry name" value="I/LWEQ domain"/>
    <property type="match status" value="1"/>
</dbReference>
<dbReference type="SMART" id="SM00307">
    <property type="entry name" value="ILWEQ"/>
    <property type="match status" value="1"/>
</dbReference>
<keyword evidence="6" id="KW-1185">Reference proteome</keyword>
<dbReference type="OrthoDB" id="10262320at2759"/>
<dbReference type="Proteomes" id="UP000675881">
    <property type="component" value="Chromosome 1"/>
</dbReference>
<dbReference type="GO" id="GO:0005737">
    <property type="term" value="C:cytoplasm"/>
    <property type="evidence" value="ECO:0007669"/>
    <property type="project" value="UniProtKB-SubCell"/>
</dbReference>
<dbReference type="EMBL" id="HG994580">
    <property type="protein sequence ID" value="CAF2761740.1"/>
    <property type="molecule type" value="Genomic_DNA"/>
</dbReference>
<dbReference type="InterPro" id="IPR002558">
    <property type="entry name" value="ILWEQ_dom"/>
</dbReference>
<dbReference type="InterPro" id="IPR035964">
    <property type="entry name" value="I/LWEQ_dom_sf"/>
</dbReference>
<sequence length="219" mass="23969">MSNINTEDGQWSEGLVSAARLVAAATHNLCEAANALVKGHSSEEKLIGAAKQVAGSTAQLLIACKVKADPNSSSMKRLEKASSAVRKATDELVKAAQEALNQEEEKNGNIELNKSTVNNVVEEINARSEVLRMERELEHARGRLGKKIHQRRYQTDSETEQSGYESSSGYEYPGSGNDSSFSNFRKATSNFGKGHKLTLDQASMSLFRNSKMSLEQKEM</sequence>
<proteinExistence type="predicted"/>
<dbReference type="GO" id="GO:0098609">
    <property type="term" value="P:cell-cell adhesion"/>
    <property type="evidence" value="ECO:0007669"/>
    <property type="project" value="TreeGrafter"/>
</dbReference>
<evidence type="ECO:0000313" key="6">
    <source>
        <dbReference type="Proteomes" id="UP000675881"/>
    </source>
</evidence>
<dbReference type="SUPFAM" id="SSF109885">
    <property type="entry name" value="I/LWEQ domain"/>
    <property type="match status" value="1"/>
</dbReference>
<evidence type="ECO:0000313" key="5">
    <source>
        <dbReference type="EMBL" id="CAF2761740.1"/>
    </source>
</evidence>
<dbReference type="GO" id="GO:0005178">
    <property type="term" value="F:integrin binding"/>
    <property type="evidence" value="ECO:0007669"/>
    <property type="project" value="TreeGrafter"/>
</dbReference>
<evidence type="ECO:0000256" key="1">
    <source>
        <dbReference type="ARBA" id="ARBA00004496"/>
    </source>
</evidence>
<accession>A0A7R8CBK6</accession>
<keyword evidence="2" id="KW-0963">Cytoplasm</keyword>
<dbReference type="GO" id="GO:0030036">
    <property type="term" value="P:actin cytoskeleton organization"/>
    <property type="evidence" value="ECO:0007669"/>
    <property type="project" value="TreeGrafter"/>
</dbReference>
<dbReference type="GO" id="GO:0005886">
    <property type="term" value="C:plasma membrane"/>
    <property type="evidence" value="ECO:0007669"/>
    <property type="project" value="TreeGrafter"/>
</dbReference>
<dbReference type="PANTHER" id="PTHR19981">
    <property type="entry name" value="TALIN"/>
    <property type="match status" value="1"/>
</dbReference>
<reference evidence="5" key="1">
    <citation type="submission" date="2021-02" db="EMBL/GenBank/DDBJ databases">
        <authorList>
            <person name="Bekaert M."/>
        </authorList>
    </citation>
    <scope>NUCLEOTIDE SEQUENCE</scope>
    <source>
        <strain evidence="5">IoA-00</strain>
    </source>
</reference>
<feature type="region of interest" description="Disordered" evidence="4">
    <location>
        <begin position="142"/>
        <end position="219"/>
    </location>
</feature>
<feature type="coiled-coil region" evidence="3">
    <location>
        <begin position="78"/>
        <end position="113"/>
    </location>
</feature>
<dbReference type="AlphaFoldDB" id="A0A7R8CBK6"/>